<evidence type="ECO:0000313" key="1">
    <source>
        <dbReference type="EMBL" id="ABB14477.1"/>
    </source>
</evidence>
<accession>Q3ABV2</accession>
<keyword evidence="2" id="KW-1185">Reference proteome</keyword>
<sequence>MLKKVIINKKYQKKKGLKDDSGNYHVSAKNL</sequence>
<organism evidence="1 2">
    <name type="scientific">Carboxydothermus hydrogenoformans (strain ATCC BAA-161 / DSM 6008 / Z-2901)</name>
    <dbReference type="NCBI Taxonomy" id="246194"/>
    <lineage>
        <taxon>Bacteria</taxon>
        <taxon>Bacillati</taxon>
        <taxon>Bacillota</taxon>
        <taxon>Clostridia</taxon>
        <taxon>Thermoanaerobacterales</taxon>
        <taxon>Thermoanaerobacteraceae</taxon>
        <taxon>Carboxydothermus</taxon>
    </lineage>
</organism>
<evidence type="ECO:0000313" key="2">
    <source>
        <dbReference type="Proteomes" id="UP000002706"/>
    </source>
</evidence>
<dbReference type="Proteomes" id="UP000002706">
    <property type="component" value="Chromosome"/>
</dbReference>
<name>Q3ABV2_CARHZ</name>
<dbReference type="HOGENOM" id="CLU_3395702_0_0_9"/>
<reference evidence="1 2" key="1">
    <citation type="journal article" date="2005" name="PLoS Genet.">
        <title>Life in hot carbon monoxide: the complete genome sequence of Carboxydothermus hydrogenoformans Z-2901.</title>
        <authorList>
            <person name="Wu M."/>
            <person name="Ren Q."/>
            <person name="Durkin A.S."/>
            <person name="Daugherty S.C."/>
            <person name="Brinkac L.M."/>
            <person name="Dodson R.J."/>
            <person name="Madupu R."/>
            <person name="Sullivan S.A."/>
            <person name="Kolonay J.F."/>
            <person name="Haft D.H."/>
            <person name="Nelson W.C."/>
            <person name="Tallon L.J."/>
            <person name="Jones K.M."/>
            <person name="Ulrich L.E."/>
            <person name="Gonzalez J.M."/>
            <person name="Zhulin I.B."/>
            <person name="Robb F.T."/>
            <person name="Eisen J.A."/>
        </authorList>
    </citation>
    <scope>NUCLEOTIDE SEQUENCE [LARGE SCALE GENOMIC DNA]</scope>
    <source>
        <strain evidence="2">ATCC BAA-161 / DSM 6008 / Z-2901</strain>
    </source>
</reference>
<dbReference type="KEGG" id="chy:CHY_1550"/>
<gene>
    <name evidence="1" type="ordered locus">CHY_1550</name>
</gene>
<protein>
    <submittedName>
        <fullName evidence="1">Uncharacterized protein</fullName>
    </submittedName>
</protein>
<dbReference type="InParanoid" id="Q3ABV2"/>
<dbReference type="EMBL" id="CP000141">
    <property type="protein sequence ID" value="ABB14477.1"/>
    <property type="molecule type" value="Genomic_DNA"/>
</dbReference>
<proteinExistence type="predicted"/>
<dbReference type="STRING" id="246194.CHY_1550"/>
<dbReference type="AlphaFoldDB" id="Q3ABV2"/>